<evidence type="ECO:0000256" key="3">
    <source>
        <dbReference type="ARBA" id="ARBA00022737"/>
    </source>
</evidence>
<evidence type="ECO:0000256" key="6">
    <source>
        <dbReference type="ARBA" id="ARBA00022884"/>
    </source>
</evidence>
<dbReference type="Gene3D" id="3.30.70.330">
    <property type="match status" value="1"/>
</dbReference>
<dbReference type="PANTHER" id="PTHR10288">
    <property type="entry name" value="KH DOMAIN CONTAINING RNA BINDING PROTEIN"/>
    <property type="match status" value="1"/>
</dbReference>
<keyword evidence="6 7" id="KW-0694">RNA-binding</keyword>
<feature type="compositionally biased region" description="Gly residues" evidence="8">
    <location>
        <begin position="92"/>
        <end position="103"/>
    </location>
</feature>
<dbReference type="GO" id="GO:0051028">
    <property type="term" value="P:mRNA transport"/>
    <property type="evidence" value="ECO:0007669"/>
    <property type="project" value="UniProtKB-KW"/>
</dbReference>
<name>A0A0L7L7I0_OPEBR</name>
<dbReference type="InterPro" id="IPR036612">
    <property type="entry name" value="KH_dom_type_1_sf"/>
</dbReference>
<evidence type="ECO:0000313" key="11">
    <source>
        <dbReference type="Proteomes" id="UP000037510"/>
    </source>
</evidence>
<gene>
    <name evidence="10" type="ORF">OBRU01_08949</name>
</gene>
<dbReference type="FunFam" id="3.30.1370.10:FF:000026">
    <property type="entry name" value="Insulin-like growth factor 2 mRNA-binding protein 3"/>
    <property type="match status" value="1"/>
</dbReference>
<keyword evidence="4" id="KW-0509">mRNA transport</keyword>
<evidence type="ECO:0000256" key="5">
    <source>
        <dbReference type="ARBA" id="ARBA00022845"/>
    </source>
</evidence>
<feature type="domain" description="RRM" evidence="9">
    <location>
        <begin position="6"/>
        <end position="82"/>
    </location>
</feature>
<dbReference type="InterPro" id="IPR012677">
    <property type="entry name" value="Nucleotide-bd_a/b_plait_sf"/>
</dbReference>
<dbReference type="GO" id="GO:0003723">
    <property type="term" value="F:RNA binding"/>
    <property type="evidence" value="ECO:0007669"/>
    <property type="project" value="UniProtKB-UniRule"/>
</dbReference>
<evidence type="ECO:0000313" key="10">
    <source>
        <dbReference type="EMBL" id="KOB71246.1"/>
    </source>
</evidence>
<dbReference type="Gene3D" id="3.30.1370.10">
    <property type="entry name" value="K Homology domain, type 1"/>
    <property type="match status" value="2"/>
</dbReference>
<evidence type="ECO:0000256" key="2">
    <source>
        <dbReference type="ARBA" id="ARBA00022448"/>
    </source>
</evidence>
<dbReference type="CDD" id="cd22400">
    <property type="entry name" value="KH-I_IGF2BP_rpt1"/>
    <property type="match status" value="1"/>
</dbReference>
<evidence type="ECO:0000256" key="1">
    <source>
        <dbReference type="ARBA" id="ARBA00009094"/>
    </source>
</evidence>
<organism evidence="10 11">
    <name type="scientific">Operophtera brumata</name>
    <name type="common">Winter moth</name>
    <name type="synonym">Phalaena brumata</name>
    <dbReference type="NCBI Taxonomy" id="104452"/>
    <lineage>
        <taxon>Eukaryota</taxon>
        <taxon>Metazoa</taxon>
        <taxon>Ecdysozoa</taxon>
        <taxon>Arthropoda</taxon>
        <taxon>Hexapoda</taxon>
        <taxon>Insecta</taxon>
        <taxon>Pterygota</taxon>
        <taxon>Neoptera</taxon>
        <taxon>Endopterygota</taxon>
        <taxon>Lepidoptera</taxon>
        <taxon>Glossata</taxon>
        <taxon>Ditrysia</taxon>
        <taxon>Geometroidea</taxon>
        <taxon>Geometridae</taxon>
        <taxon>Larentiinae</taxon>
        <taxon>Operophtera</taxon>
    </lineage>
</organism>
<dbReference type="SMART" id="SM00360">
    <property type="entry name" value="RRM"/>
    <property type="match status" value="1"/>
</dbReference>
<keyword evidence="3" id="KW-0677">Repeat</keyword>
<dbReference type="Proteomes" id="UP000037510">
    <property type="component" value="Unassembled WGS sequence"/>
</dbReference>
<evidence type="ECO:0000256" key="4">
    <source>
        <dbReference type="ARBA" id="ARBA00022816"/>
    </source>
</evidence>
<keyword evidence="5" id="KW-0810">Translation regulation</keyword>
<keyword evidence="11" id="KW-1185">Reference proteome</keyword>
<dbReference type="InterPro" id="IPR004087">
    <property type="entry name" value="KH_dom"/>
</dbReference>
<dbReference type="EMBL" id="JTDY01002518">
    <property type="protein sequence ID" value="KOB71246.1"/>
    <property type="molecule type" value="Genomic_DNA"/>
</dbReference>
<evidence type="ECO:0000256" key="7">
    <source>
        <dbReference type="PROSITE-ProRule" id="PRU00176"/>
    </source>
</evidence>
<dbReference type="PROSITE" id="PS50102">
    <property type="entry name" value="RRM"/>
    <property type="match status" value="1"/>
</dbReference>
<sequence>MNSRSSKVLISGLPLHVRFDNIEPLLSQYGNVQHCDKANTRDANTQAVFITFETPEQAQQAINGLNGCEIEGSRMKVEAAEQNSRGGRRGRPGGGRGGGGAAGGSRPTDFPLRLLVQSDMVGAIIGRQGSTIRLITQQSRARVDVHRKDNVGSLEKAITIYGNPENCTNACRKILEVMQQEANNTNKGEICLKILAHNNLIGRIIGKSGNTIKRIMQETDTKITVSSINDMNSFNLERIITVKGTIENMAKAESQISAKLRQSYENDLQVLAPQSIMFPGLHPMAMMSTGRGFCGAPPSFPPPIYAPLAGQGGAQQGAGDSQETTYLYIPNNAVGAIIGTKGSHIRNIIGFSKASVKIAPLEQEKQAEAANNPQQERKMREEGFMSGSDDVRLTVEIVVASSQVGRIIGKGGQNVRELQRVTGSLIKLPEQPQQPGQQPDHDTTVHIVGPFYSADVEHIPRQPSNALAHRSCQT</sequence>
<proteinExistence type="inferred from homology"/>
<dbReference type="InterPro" id="IPR035979">
    <property type="entry name" value="RBD_domain_sf"/>
</dbReference>
<dbReference type="CDD" id="cd22401">
    <property type="entry name" value="KH-I_IGF2BP_rpt2"/>
    <property type="match status" value="1"/>
</dbReference>
<dbReference type="SUPFAM" id="SSF54928">
    <property type="entry name" value="RNA-binding domain, RBD"/>
    <property type="match status" value="1"/>
</dbReference>
<dbReference type="Pfam" id="PF00076">
    <property type="entry name" value="RRM_1"/>
    <property type="match status" value="1"/>
</dbReference>
<reference evidence="10 11" key="1">
    <citation type="journal article" date="2015" name="Genome Biol. Evol.">
        <title>The genome of winter moth (Operophtera brumata) provides a genomic perspective on sexual dimorphism and phenology.</title>
        <authorList>
            <person name="Derks M.F."/>
            <person name="Smit S."/>
            <person name="Salis L."/>
            <person name="Schijlen E."/>
            <person name="Bossers A."/>
            <person name="Mateman C."/>
            <person name="Pijl A.S."/>
            <person name="de Ridder D."/>
            <person name="Groenen M.A."/>
            <person name="Visser M.E."/>
            <person name="Megens H.J."/>
        </authorList>
    </citation>
    <scope>NUCLEOTIDE SEQUENCE [LARGE SCALE GENOMIC DNA]</scope>
    <source>
        <strain evidence="10">WM2013NL</strain>
        <tissue evidence="10">Head and thorax</tissue>
    </source>
</reference>
<keyword evidence="2" id="KW-0813">Transport</keyword>
<dbReference type="STRING" id="104452.A0A0L7L7I0"/>
<dbReference type="GO" id="GO:0006417">
    <property type="term" value="P:regulation of translation"/>
    <property type="evidence" value="ECO:0007669"/>
    <property type="project" value="UniProtKB-KW"/>
</dbReference>
<evidence type="ECO:0000259" key="9">
    <source>
        <dbReference type="PROSITE" id="PS50102"/>
    </source>
</evidence>
<dbReference type="AlphaFoldDB" id="A0A0L7L7I0"/>
<dbReference type="SUPFAM" id="SSF54791">
    <property type="entry name" value="Eukaryotic type KH-domain (KH-domain type I)"/>
    <property type="match status" value="4"/>
</dbReference>
<dbReference type="PROSITE" id="PS50084">
    <property type="entry name" value="KH_TYPE_1"/>
    <property type="match status" value="4"/>
</dbReference>
<dbReference type="Gene3D" id="3.30.310.210">
    <property type="match status" value="1"/>
</dbReference>
<dbReference type="InterPro" id="IPR000504">
    <property type="entry name" value="RRM_dom"/>
</dbReference>
<dbReference type="CDD" id="cd22403">
    <property type="entry name" value="KH-I_IGF2BP_rpt4"/>
    <property type="match status" value="1"/>
</dbReference>
<accession>A0A0L7L7I0</accession>
<comment type="caution">
    <text evidence="10">The sequence shown here is derived from an EMBL/GenBank/DDBJ whole genome shotgun (WGS) entry which is preliminary data.</text>
</comment>
<feature type="region of interest" description="Disordered" evidence="8">
    <location>
        <begin position="77"/>
        <end position="108"/>
    </location>
</feature>
<comment type="similarity">
    <text evidence="1">Belongs to the RRM IMP/VICKZ family.</text>
</comment>
<dbReference type="Pfam" id="PF00013">
    <property type="entry name" value="KH_1"/>
    <property type="match status" value="4"/>
</dbReference>
<dbReference type="InterPro" id="IPR004088">
    <property type="entry name" value="KH_dom_type_1"/>
</dbReference>
<dbReference type="SMART" id="SM00322">
    <property type="entry name" value="KH"/>
    <property type="match status" value="4"/>
</dbReference>
<protein>
    <submittedName>
        <fullName evidence="10">Putative igf2 mRNA binding protein</fullName>
    </submittedName>
</protein>
<evidence type="ECO:0000256" key="8">
    <source>
        <dbReference type="SAM" id="MobiDB-lite"/>
    </source>
</evidence>